<evidence type="ECO:0000313" key="2">
    <source>
        <dbReference type="Proteomes" id="UP000594014"/>
    </source>
</evidence>
<proteinExistence type="predicted"/>
<evidence type="ECO:0000313" key="1">
    <source>
        <dbReference type="EMBL" id="QOX62946.1"/>
    </source>
</evidence>
<keyword evidence="2" id="KW-1185">Reference proteome</keyword>
<sequence length="194" mass="21458">MNKRLFFFVVLLMSIALLFGCGNKPDKGDQIIPPTQEQGSGKDASAGLTSFKTTDIYGEEQTQEIFSGYDLTLVNVWGTFCKPCLNEMPDLGELQKEYEPTGVNIVGIVIDVQDNDMQVIEDQKTLAQEIVSTTGAGYPHLLISEEMIEPVLSQFDAIPASFFVDGDGNIVSEFYIGSKSKDEWKSLIDKMHSN</sequence>
<gene>
    <name evidence="1" type="ORF">FRZ06_06125</name>
</gene>
<dbReference type="EMBL" id="CP042469">
    <property type="protein sequence ID" value="QOX62946.1"/>
    <property type="molecule type" value="Genomic_DNA"/>
</dbReference>
<protein>
    <submittedName>
        <fullName evidence="1">TlpA family protein disulfide reductase</fullName>
    </submittedName>
</protein>
<dbReference type="Proteomes" id="UP000594014">
    <property type="component" value="Chromosome"/>
</dbReference>
<organism evidence="1 2">
    <name type="scientific">Anoxybacterium hadale</name>
    <dbReference type="NCBI Taxonomy" id="3408580"/>
    <lineage>
        <taxon>Bacteria</taxon>
        <taxon>Bacillati</taxon>
        <taxon>Bacillota</taxon>
        <taxon>Clostridia</taxon>
        <taxon>Peptostreptococcales</taxon>
        <taxon>Anaerovoracaceae</taxon>
        <taxon>Anoxybacterium</taxon>
    </lineage>
</organism>
<name>A0ACD1A9H2_9FIRM</name>
<reference evidence="1" key="1">
    <citation type="submission" date="2019-08" db="EMBL/GenBank/DDBJ databases">
        <title>Genome sequence of Clostridiales bacterium MT110.</title>
        <authorList>
            <person name="Cao J."/>
        </authorList>
    </citation>
    <scope>NUCLEOTIDE SEQUENCE</scope>
    <source>
        <strain evidence="1">MT110</strain>
    </source>
</reference>
<accession>A0ACD1A9H2</accession>